<evidence type="ECO:0000256" key="2">
    <source>
        <dbReference type="ARBA" id="ARBA00023056"/>
    </source>
</evidence>
<dbReference type="CDD" id="cd04651">
    <property type="entry name" value="LbH_G1P_AT_C"/>
    <property type="match status" value="1"/>
</dbReference>
<dbReference type="InterPro" id="IPR005835">
    <property type="entry name" value="NTP_transferase_dom"/>
</dbReference>
<reference evidence="5" key="2">
    <citation type="journal article" date="2021" name="PeerJ">
        <title>Extensive microbial diversity within the chicken gut microbiome revealed by metagenomics and culture.</title>
        <authorList>
            <person name="Gilroy R."/>
            <person name="Ravi A."/>
            <person name="Getino M."/>
            <person name="Pursley I."/>
            <person name="Horton D.L."/>
            <person name="Alikhan N.F."/>
            <person name="Baker D."/>
            <person name="Gharbi K."/>
            <person name="Hall N."/>
            <person name="Watson M."/>
            <person name="Adriaenssens E.M."/>
            <person name="Foster-Nyarko E."/>
            <person name="Jarju S."/>
            <person name="Secka A."/>
            <person name="Antonio M."/>
            <person name="Oren A."/>
            <person name="Chaudhuri R.R."/>
            <person name="La Ragione R."/>
            <person name="Hildebrand F."/>
            <person name="Pallen M.J."/>
        </authorList>
    </citation>
    <scope>NUCLEOTIDE SEQUENCE</scope>
    <source>
        <strain evidence="5">ChiHjej12B11-29160</strain>
    </source>
</reference>
<dbReference type="GO" id="GO:0008878">
    <property type="term" value="F:glucose-1-phosphate adenylyltransferase activity"/>
    <property type="evidence" value="ECO:0007669"/>
    <property type="project" value="UniProtKB-EC"/>
</dbReference>
<protein>
    <submittedName>
        <fullName evidence="5">Glucose-1-phosphate adenylyltransferase subunit GlgD</fullName>
        <ecNumber evidence="5">2.7.7.27</ecNumber>
    </submittedName>
</protein>
<evidence type="ECO:0000313" key="6">
    <source>
        <dbReference type="Proteomes" id="UP000824078"/>
    </source>
</evidence>
<dbReference type="Proteomes" id="UP000824078">
    <property type="component" value="Unassembled WGS sequence"/>
</dbReference>
<dbReference type="AlphaFoldDB" id="A0A9D1HZ56"/>
<gene>
    <name evidence="5" type="primary">glgD</name>
    <name evidence="5" type="ORF">IAD17_03350</name>
</gene>
<evidence type="ECO:0000259" key="4">
    <source>
        <dbReference type="Pfam" id="PF24894"/>
    </source>
</evidence>
<evidence type="ECO:0000313" key="5">
    <source>
        <dbReference type="EMBL" id="HIU23940.1"/>
    </source>
</evidence>
<dbReference type="InterPro" id="IPR011831">
    <property type="entry name" value="ADP-Glc_PPase"/>
</dbReference>
<proteinExistence type="inferred from homology"/>
<dbReference type="SUPFAM" id="SSF53448">
    <property type="entry name" value="Nucleotide-diphospho-sugar transferases"/>
    <property type="match status" value="1"/>
</dbReference>
<dbReference type="Gene3D" id="3.90.550.10">
    <property type="entry name" value="Spore Coat Polysaccharide Biosynthesis Protein SpsA, Chain A"/>
    <property type="match status" value="1"/>
</dbReference>
<organism evidence="5 6">
    <name type="scientific">Candidatus Coprovicinus avistercoris</name>
    <dbReference type="NCBI Taxonomy" id="2840754"/>
    <lineage>
        <taxon>Bacteria</taxon>
        <taxon>Bacillati</taxon>
        <taxon>Actinomycetota</taxon>
        <taxon>Coriobacteriia</taxon>
        <taxon>Coriobacteriales</taxon>
        <taxon>Coriobacteriaceae</taxon>
        <taxon>Coriobacteriaceae incertae sedis</taxon>
        <taxon>Candidatus Coprovicinus</taxon>
    </lineage>
</organism>
<dbReference type="EMBL" id="DVMQ01000011">
    <property type="protein sequence ID" value="HIU23940.1"/>
    <property type="molecule type" value="Genomic_DNA"/>
</dbReference>
<dbReference type="InterPro" id="IPR011832">
    <property type="entry name" value="GlgDAde_trans"/>
</dbReference>
<dbReference type="NCBIfam" id="TIGR02092">
    <property type="entry name" value="glgD"/>
    <property type="match status" value="1"/>
</dbReference>
<dbReference type="PANTHER" id="PTHR43523">
    <property type="entry name" value="GLUCOSE-1-PHOSPHATE ADENYLYLTRANSFERASE-RELATED"/>
    <property type="match status" value="1"/>
</dbReference>
<dbReference type="EC" id="2.7.7.27" evidence="5"/>
<evidence type="ECO:0000259" key="3">
    <source>
        <dbReference type="Pfam" id="PF00483"/>
    </source>
</evidence>
<dbReference type="GO" id="GO:0005978">
    <property type="term" value="P:glycogen biosynthetic process"/>
    <property type="evidence" value="ECO:0007669"/>
    <property type="project" value="UniProtKB-KW"/>
</dbReference>
<keyword evidence="5" id="KW-0548">Nucleotidyltransferase</keyword>
<feature type="domain" description="Glucose-1-phosphate adenylyltransferase/Bifunctional protein GlmU-like C-terminal hexapeptide" evidence="4">
    <location>
        <begin position="280"/>
        <end position="350"/>
    </location>
</feature>
<dbReference type="InterPro" id="IPR029044">
    <property type="entry name" value="Nucleotide-diphossugar_trans"/>
</dbReference>
<comment type="caution">
    <text evidence="5">The sequence shown here is derived from an EMBL/GenBank/DDBJ whole genome shotgun (WGS) entry which is preliminary data.</text>
</comment>
<feature type="domain" description="Nucleotidyl transferase" evidence="3">
    <location>
        <begin position="27"/>
        <end position="172"/>
    </location>
</feature>
<dbReference type="SUPFAM" id="SSF51161">
    <property type="entry name" value="Trimeric LpxA-like enzymes"/>
    <property type="match status" value="1"/>
</dbReference>
<comment type="similarity">
    <text evidence="1">Belongs to the bacterial/plant glucose-1-phosphate adenylyltransferase family.</text>
</comment>
<name>A0A9D1HZ56_9ACTN</name>
<dbReference type="Gene3D" id="2.160.10.10">
    <property type="entry name" value="Hexapeptide repeat proteins"/>
    <property type="match status" value="1"/>
</dbReference>
<dbReference type="Pfam" id="PF00483">
    <property type="entry name" value="NTP_transferase"/>
    <property type="match status" value="1"/>
</dbReference>
<keyword evidence="2" id="KW-0320">Glycogen biosynthesis</keyword>
<accession>A0A9D1HZ56</accession>
<evidence type="ECO:0000256" key="1">
    <source>
        <dbReference type="ARBA" id="ARBA00010443"/>
    </source>
</evidence>
<sequence>MANVIGLITTNYSTKKACVLAEERPVASLPYAGRYRIMDFALSNMVNCGIRTVGVVLPYNYRSVIDHISSGKDWMLDRKNGGLFVLPGSAFGTSRAGSRFLVRDLESNRVFLERSHADYVVCSGANFAFNMDLSLVVDEHIRSGVDITVLTNSATESDADVVGFNVDESTGNITGINHGVSFGDMAFLDTFVIGRELLLTLLDWYSSVDYLDLFEALENDYGRVTVREYRFNGYAAPVFNTEAYFRRNMDLLNPEIADQLFPEERTVKTKAHDTPPAKYERGCYVRNAIVSAGCRIMGSVADSLLGRNVIVESGATVRNAIVLQDCVIKSGARVENAIVDRANCIPAGTELRGTPENVYYQSKGQR</sequence>
<dbReference type="Pfam" id="PF24894">
    <property type="entry name" value="Hexapep_GlmU"/>
    <property type="match status" value="1"/>
</dbReference>
<keyword evidence="5" id="KW-0808">Transferase</keyword>
<dbReference type="InterPro" id="IPR011004">
    <property type="entry name" value="Trimer_LpxA-like_sf"/>
</dbReference>
<dbReference type="PANTHER" id="PTHR43523:SF6">
    <property type="entry name" value="GLYCOGEN BIOSYNTHESIS PROTEIN GLGD"/>
    <property type="match status" value="1"/>
</dbReference>
<dbReference type="InterPro" id="IPR056818">
    <property type="entry name" value="GlmU/GlgC-like_hexapep"/>
</dbReference>
<reference evidence="5" key="1">
    <citation type="submission" date="2020-10" db="EMBL/GenBank/DDBJ databases">
        <authorList>
            <person name="Gilroy R."/>
        </authorList>
    </citation>
    <scope>NUCLEOTIDE SEQUENCE</scope>
    <source>
        <strain evidence="5">ChiHjej12B11-29160</strain>
    </source>
</reference>